<dbReference type="AlphaFoldDB" id="I6UYD7"/>
<dbReference type="HOGENOM" id="CLU_3178720_0_0_2"/>
<evidence type="ECO:0000313" key="1">
    <source>
        <dbReference type="EMBL" id="AFN03620.1"/>
    </source>
</evidence>
<dbReference type="PATRIC" id="fig|1185654.4.peg.683"/>
<dbReference type="EMBL" id="CP003685">
    <property type="protein sequence ID" value="AFN03620.1"/>
    <property type="molecule type" value="Genomic_DNA"/>
</dbReference>
<proteinExistence type="predicted"/>
<gene>
    <name evidence="1" type="ORF">PFC_03345</name>
</gene>
<organism evidence="2">
    <name type="scientific">Pyrococcus furiosus COM1</name>
    <dbReference type="NCBI Taxonomy" id="1185654"/>
    <lineage>
        <taxon>Archaea</taxon>
        <taxon>Methanobacteriati</taxon>
        <taxon>Methanobacteriota</taxon>
        <taxon>Thermococci</taxon>
        <taxon>Thermococcales</taxon>
        <taxon>Thermococcaceae</taxon>
        <taxon>Pyrococcus</taxon>
    </lineage>
</organism>
<dbReference type="Proteomes" id="UP000006216">
    <property type="component" value="Chromosome"/>
</dbReference>
<protein>
    <submittedName>
        <fullName evidence="1">Uncharacterized protein</fullName>
    </submittedName>
</protein>
<evidence type="ECO:0000313" key="2">
    <source>
        <dbReference type="Proteomes" id="UP000006216"/>
    </source>
</evidence>
<dbReference type="KEGG" id="pfi:PFC_03345"/>
<name>I6UYD7_9EURY</name>
<reference evidence="1 2" key="1">
    <citation type="journal article" date="2012" name="J. Bacteriol.">
        <title>Genome Sequencing of a Genetically-Tractable Pyrococcus furiosus Strain Reveals a Highly Dynamic Genome.</title>
        <authorList>
            <person name="Bridger S.L."/>
            <person name="Lancaster W.A."/>
            <person name="Poole F.L.II."/>
            <person name="Schut G.J."/>
            <person name="Adams M.W."/>
        </authorList>
    </citation>
    <scope>NUCLEOTIDE SEQUENCE [LARGE SCALE GENOMIC DNA]</scope>
    <source>
        <strain evidence="1 2">COM1</strain>
    </source>
</reference>
<accession>I6UYD7</accession>
<sequence>MKSDYARKKYIEIAKEIGFNTAEMAKKAYADPPVSFNPVEPSVEDL</sequence>